<evidence type="ECO:0000313" key="4">
    <source>
        <dbReference type="Proteomes" id="UP001188597"/>
    </source>
</evidence>
<dbReference type="Proteomes" id="UP001188597">
    <property type="component" value="Unassembled WGS sequence"/>
</dbReference>
<dbReference type="InterPro" id="IPR016024">
    <property type="entry name" value="ARM-type_fold"/>
</dbReference>
<gene>
    <name evidence="3" type="ORF">RJ639_001462</name>
</gene>
<evidence type="ECO:0000259" key="2">
    <source>
        <dbReference type="Pfam" id="PF12783"/>
    </source>
</evidence>
<dbReference type="SUPFAM" id="SSF48371">
    <property type="entry name" value="ARM repeat"/>
    <property type="match status" value="1"/>
</dbReference>
<reference evidence="3" key="1">
    <citation type="submission" date="2022-12" db="EMBL/GenBank/DDBJ databases">
        <title>Draft genome assemblies for two species of Escallonia (Escalloniales).</title>
        <authorList>
            <person name="Chanderbali A."/>
            <person name="Dervinis C."/>
            <person name="Anghel I."/>
            <person name="Soltis D."/>
            <person name="Soltis P."/>
            <person name="Zapata F."/>
        </authorList>
    </citation>
    <scope>NUCLEOTIDE SEQUENCE</scope>
    <source>
        <strain evidence="3">UCBG64.0493</strain>
        <tissue evidence="3">Leaf</tissue>
    </source>
</reference>
<comment type="caution">
    <text evidence="3">The sequence shown here is derived from an EMBL/GenBank/DDBJ whole genome shotgun (WGS) entry which is preliminary data.</text>
</comment>
<name>A0AA88X843_9ASTE</name>
<keyword evidence="1" id="KW-0344">Guanine-nucleotide releasing factor</keyword>
<organism evidence="3 4">
    <name type="scientific">Escallonia herrerae</name>
    <dbReference type="NCBI Taxonomy" id="1293975"/>
    <lineage>
        <taxon>Eukaryota</taxon>
        <taxon>Viridiplantae</taxon>
        <taxon>Streptophyta</taxon>
        <taxon>Embryophyta</taxon>
        <taxon>Tracheophyta</taxon>
        <taxon>Spermatophyta</taxon>
        <taxon>Magnoliopsida</taxon>
        <taxon>eudicotyledons</taxon>
        <taxon>Gunneridae</taxon>
        <taxon>Pentapetalae</taxon>
        <taxon>asterids</taxon>
        <taxon>campanulids</taxon>
        <taxon>Escalloniales</taxon>
        <taxon>Escalloniaceae</taxon>
        <taxon>Escallonia</taxon>
    </lineage>
</organism>
<dbReference type="PANTHER" id="PTHR10663:SF322">
    <property type="entry name" value="ARF GUANINE-NUCLEOTIDE EXCHANGE FACTOR GNL2"/>
    <property type="match status" value="1"/>
</dbReference>
<dbReference type="InterPro" id="IPR032691">
    <property type="entry name" value="Mon2/Sec7/BIG1-like_HUS"/>
</dbReference>
<protein>
    <recommendedName>
        <fullName evidence="2">Mon2/Sec7/BIG1-like HUS domain-containing protein</fullName>
    </recommendedName>
</protein>
<evidence type="ECO:0000256" key="1">
    <source>
        <dbReference type="ARBA" id="ARBA00022658"/>
    </source>
</evidence>
<dbReference type="PANTHER" id="PTHR10663">
    <property type="entry name" value="GUANYL-NUCLEOTIDE EXCHANGE FACTOR"/>
    <property type="match status" value="1"/>
</dbReference>
<feature type="domain" description="Mon2/Sec7/BIG1-like HUS" evidence="2">
    <location>
        <begin position="113"/>
        <end position="272"/>
    </location>
</feature>
<proteinExistence type="predicted"/>
<accession>A0AA88X843</accession>
<evidence type="ECO:0000313" key="3">
    <source>
        <dbReference type="EMBL" id="KAK3041652.1"/>
    </source>
</evidence>
<dbReference type="AlphaFoldDB" id="A0AA88X843"/>
<dbReference type="Pfam" id="PF12783">
    <property type="entry name" value="Sec7-like_HUS"/>
    <property type="match status" value="1"/>
</dbReference>
<sequence>MAVTAITGCRLEKTDPASEDAIMMRILQVLAAIMRHRTSVLLTDQAVCTIVNTCFHVVQQSASRSDLLQRNARYTMHELIQIIFSRLPDVEVKDWENSESDTEDGNLVSGYGIRSAVDIFHFLCSLLNVVEVVEMEGSTTTQTADEDVQLFALVLINSAIELSGDSIGKHPKLLRMIQDDLFHHLIHYGTCSSPLVLSMICSTVLNIYHFLRGSVHLQLEAFFTFVLLKAANLENSIQIQEVAIEGIVNFCRQPSFIIEVYVNYDCDPIFHNVFEELGKVLCKHAFPAGGPLTSSKFKPSKGLWL</sequence>
<dbReference type="EMBL" id="JAVXUP010000030">
    <property type="protein sequence ID" value="KAK3041652.1"/>
    <property type="molecule type" value="Genomic_DNA"/>
</dbReference>
<keyword evidence="4" id="KW-1185">Reference proteome</keyword>
<dbReference type="GO" id="GO:0005085">
    <property type="term" value="F:guanyl-nucleotide exchange factor activity"/>
    <property type="evidence" value="ECO:0007669"/>
    <property type="project" value="UniProtKB-KW"/>
</dbReference>